<reference evidence="7 8" key="1">
    <citation type="submission" date="2019-11" db="EMBL/GenBank/DDBJ databases">
        <title>Whole genome sequence of Oryza granulata.</title>
        <authorList>
            <person name="Li W."/>
        </authorList>
    </citation>
    <scope>NUCLEOTIDE SEQUENCE [LARGE SCALE GENOMIC DNA]</scope>
    <source>
        <strain evidence="8">cv. Menghai</strain>
        <tissue evidence="7">Leaf</tissue>
    </source>
</reference>
<evidence type="ECO:0000259" key="6">
    <source>
        <dbReference type="SMART" id="SM00499"/>
    </source>
</evidence>
<dbReference type="InterPro" id="IPR016140">
    <property type="entry name" value="Bifunc_inhib/LTP/seed_store"/>
</dbReference>
<evidence type="ECO:0000256" key="3">
    <source>
        <dbReference type="ARBA" id="ARBA00023157"/>
    </source>
</evidence>
<evidence type="ECO:0000256" key="1">
    <source>
        <dbReference type="ARBA" id="ARBA00009748"/>
    </source>
</evidence>
<sequence length="167" mass="17207">MSPSKTILLLAFALVVAAAALPPSAARPNLSGGIIPLPRVLPDPPSRAAPAPVPSPAPSSPAPAQCMPSLAGLVSCIDFLNDYTDKTPMAACCGDFRKLVDEAPICLCHAMDGGDINQMMPEPINVGRLMTALPVACDVPLPLNTLAKCSTEPVPPLTTVPFVPTHP</sequence>
<keyword evidence="4" id="KW-0325">Glycoprotein</keyword>
<dbReference type="OrthoDB" id="677526at2759"/>
<comment type="caution">
    <text evidence="7">The sequence shown here is derived from an EMBL/GenBank/DDBJ whole genome shotgun (WGS) entry which is preliminary data.</text>
</comment>
<dbReference type="Proteomes" id="UP000479710">
    <property type="component" value="Unassembled WGS sequence"/>
</dbReference>
<dbReference type="Gene3D" id="1.10.110.10">
    <property type="entry name" value="Plant lipid-transfer and hydrophobic proteins"/>
    <property type="match status" value="1"/>
</dbReference>
<keyword evidence="3" id="KW-1015">Disulfide bond</keyword>
<dbReference type="EMBL" id="SPHZ02000007">
    <property type="protein sequence ID" value="KAF0906966.1"/>
    <property type="molecule type" value="Genomic_DNA"/>
</dbReference>
<name>A0A6G1D3J2_9ORYZ</name>
<dbReference type="Pfam" id="PF14368">
    <property type="entry name" value="LTP_2"/>
    <property type="match status" value="1"/>
</dbReference>
<feature type="domain" description="Bifunctional inhibitor/plant lipid transfer protein/seed storage helical" evidence="6">
    <location>
        <begin position="66"/>
        <end position="149"/>
    </location>
</feature>
<dbReference type="InterPro" id="IPR043325">
    <property type="entry name" value="LTSS"/>
</dbReference>
<evidence type="ECO:0000313" key="8">
    <source>
        <dbReference type="Proteomes" id="UP000479710"/>
    </source>
</evidence>
<protein>
    <recommendedName>
        <fullName evidence="6">Bifunctional inhibitor/plant lipid transfer protein/seed storage helical domain-containing protein</fullName>
    </recommendedName>
</protein>
<dbReference type="SUPFAM" id="SSF47699">
    <property type="entry name" value="Bifunctional inhibitor/lipid-transfer protein/seed storage 2S albumin"/>
    <property type="match status" value="1"/>
</dbReference>
<dbReference type="AlphaFoldDB" id="A0A6G1D3J2"/>
<dbReference type="InterPro" id="IPR036312">
    <property type="entry name" value="Bifun_inhib/LTP/seed_sf"/>
</dbReference>
<dbReference type="SMART" id="SM00499">
    <property type="entry name" value="AAI"/>
    <property type="match status" value="1"/>
</dbReference>
<evidence type="ECO:0000313" key="7">
    <source>
        <dbReference type="EMBL" id="KAF0906966.1"/>
    </source>
</evidence>
<dbReference type="CDD" id="cd00010">
    <property type="entry name" value="AAI_LTSS"/>
    <property type="match status" value="1"/>
</dbReference>
<keyword evidence="2 5" id="KW-0732">Signal</keyword>
<organism evidence="7 8">
    <name type="scientific">Oryza meyeriana var. granulata</name>
    <dbReference type="NCBI Taxonomy" id="110450"/>
    <lineage>
        <taxon>Eukaryota</taxon>
        <taxon>Viridiplantae</taxon>
        <taxon>Streptophyta</taxon>
        <taxon>Embryophyta</taxon>
        <taxon>Tracheophyta</taxon>
        <taxon>Spermatophyta</taxon>
        <taxon>Magnoliopsida</taxon>
        <taxon>Liliopsida</taxon>
        <taxon>Poales</taxon>
        <taxon>Poaceae</taxon>
        <taxon>BOP clade</taxon>
        <taxon>Oryzoideae</taxon>
        <taxon>Oryzeae</taxon>
        <taxon>Oryzinae</taxon>
        <taxon>Oryza</taxon>
        <taxon>Oryza meyeriana</taxon>
    </lineage>
</organism>
<evidence type="ECO:0000256" key="5">
    <source>
        <dbReference type="SAM" id="SignalP"/>
    </source>
</evidence>
<proteinExistence type="inferred from homology"/>
<evidence type="ECO:0000256" key="4">
    <source>
        <dbReference type="ARBA" id="ARBA00023180"/>
    </source>
</evidence>
<feature type="chain" id="PRO_5026006020" description="Bifunctional inhibitor/plant lipid transfer protein/seed storage helical domain-containing protein" evidence="5">
    <location>
        <begin position="27"/>
        <end position="167"/>
    </location>
</feature>
<keyword evidence="8" id="KW-1185">Reference proteome</keyword>
<dbReference type="PANTHER" id="PTHR33044">
    <property type="entry name" value="BIFUNCTIONAL INHIBITOR/LIPID-TRANSFER PROTEIN/SEED STORAGE 2S ALBUMIN SUPERFAMILY PROTEIN-RELATED"/>
    <property type="match status" value="1"/>
</dbReference>
<feature type="signal peptide" evidence="5">
    <location>
        <begin position="1"/>
        <end position="26"/>
    </location>
</feature>
<evidence type="ECO:0000256" key="2">
    <source>
        <dbReference type="ARBA" id="ARBA00022729"/>
    </source>
</evidence>
<comment type="similarity">
    <text evidence="1">Belongs to the plant LTP family.</text>
</comment>
<accession>A0A6G1D3J2</accession>
<gene>
    <name evidence="7" type="ORF">E2562_013546</name>
</gene>